<name>A0A4Q9KCW8_9ACTN</name>
<feature type="domain" description="Aminoglycoside phosphotransferase" evidence="1">
    <location>
        <begin position="251"/>
        <end position="330"/>
    </location>
</feature>
<dbReference type="Proteomes" id="UP000292373">
    <property type="component" value="Unassembled WGS sequence"/>
</dbReference>
<comment type="caution">
    <text evidence="2">The sequence shown here is derived from an EMBL/GenBank/DDBJ whole genome shotgun (WGS) entry which is preliminary data.</text>
</comment>
<organism evidence="2 3">
    <name type="scientific">Propioniciclava sinopodophylli</name>
    <dbReference type="NCBI Taxonomy" id="1837344"/>
    <lineage>
        <taxon>Bacteria</taxon>
        <taxon>Bacillati</taxon>
        <taxon>Actinomycetota</taxon>
        <taxon>Actinomycetes</taxon>
        <taxon>Propionibacteriales</taxon>
        <taxon>Propionibacteriaceae</taxon>
        <taxon>Propioniciclava</taxon>
    </lineage>
</organism>
<dbReference type="InterPro" id="IPR002575">
    <property type="entry name" value="Aminoglycoside_PTrfase"/>
</dbReference>
<proteinExistence type="predicted"/>
<reference evidence="2 3" key="1">
    <citation type="submission" date="2019-01" db="EMBL/GenBank/DDBJ databases">
        <title>Lactibacter flavus gen. nov., sp. nov., a novel bacterium of the family Propionibacteriaceae isolated from raw milk and dairy products.</title>
        <authorList>
            <person name="Huptas C."/>
            <person name="Wenning M."/>
            <person name="Breitenwieser F."/>
            <person name="Doll E."/>
            <person name="Von Neubeck M."/>
            <person name="Busse H.-J."/>
            <person name="Scherer S."/>
        </authorList>
    </citation>
    <scope>NUCLEOTIDE SEQUENCE [LARGE SCALE GENOMIC DNA]</scope>
    <source>
        <strain evidence="2 3">KCTC 33808</strain>
    </source>
</reference>
<dbReference type="SUPFAM" id="SSF56112">
    <property type="entry name" value="Protein kinase-like (PK-like)"/>
    <property type="match status" value="1"/>
</dbReference>
<gene>
    <name evidence="2" type="ORF">ET989_13225</name>
</gene>
<keyword evidence="3" id="KW-1185">Reference proteome</keyword>
<dbReference type="AlphaFoldDB" id="A0A4Q9KCW8"/>
<evidence type="ECO:0000313" key="2">
    <source>
        <dbReference type="EMBL" id="TBT82770.1"/>
    </source>
</evidence>
<accession>A0A4Q9KCW8</accession>
<evidence type="ECO:0000313" key="3">
    <source>
        <dbReference type="Proteomes" id="UP000292373"/>
    </source>
</evidence>
<dbReference type="Pfam" id="PF01636">
    <property type="entry name" value="APH"/>
    <property type="match status" value="1"/>
</dbReference>
<protein>
    <recommendedName>
        <fullName evidence="1">Aminoglycoside phosphotransferase domain-containing protein</fullName>
    </recommendedName>
</protein>
<dbReference type="InterPro" id="IPR011009">
    <property type="entry name" value="Kinase-like_dom_sf"/>
</dbReference>
<dbReference type="EMBL" id="SDMQ01000017">
    <property type="protein sequence ID" value="TBT82770.1"/>
    <property type="molecule type" value="Genomic_DNA"/>
</dbReference>
<dbReference type="OrthoDB" id="3723194at2"/>
<evidence type="ECO:0000259" key="1">
    <source>
        <dbReference type="Pfam" id="PF01636"/>
    </source>
</evidence>
<sequence length="426" mass="46227">MCDLRIPAHDQGLGADEAHGLAVHAAARLTQPGTPLIFLTNFATRRNVKDALSQGGVGELFGVINFPIVQLAEKDMPGEAEGLVKRMVDALLDVRSRCEVDARPGNEDQAMLVRATQIYARRIGADRAEVQFLSGLSGAATARVSFTEGEISRGHCFVKVLPSGVGLAELTRYEIHVAGRLRPGSFAPAMSPIVHGLRGRVALFSTLADSRSRSLFQLLNSDPSVAAATLGPLREATGPWGSSGEKRRVALSDLRAERVSNEKLAMKKLQPFRDQIDALLAEEEIDVEMDIWPQHGDLHGENVLIDRRGNPVMIDFGDCGESPSCLDPVTLEMSVLFHKDRPGDLEWLSREVCAEWPDAGRFAAASPYPEFILACRAWANSVANARACAAVAYAHAMRQLKYPDVEPWQALAVASSALREVRGFSG</sequence>